<evidence type="ECO:0008006" key="3">
    <source>
        <dbReference type="Google" id="ProtNLM"/>
    </source>
</evidence>
<proteinExistence type="predicted"/>
<dbReference type="Proteomes" id="UP000245880">
    <property type="component" value="Unassembled WGS sequence"/>
</dbReference>
<organism evidence="1 2">
    <name type="scientific">Dyadobacter jejuensis</name>
    <dbReference type="NCBI Taxonomy" id="1082580"/>
    <lineage>
        <taxon>Bacteria</taxon>
        <taxon>Pseudomonadati</taxon>
        <taxon>Bacteroidota</taxon>
        <taxon>Cytophagia</taxon>
        <taxon>Cytophagales</taxon>
        <taxon>Spirosomataceae</taxon>
        <taxon>Dyadobacter</taxon>
    </lineage>
</organism>
<comment type="caution">
    <text evidence="1">The sequence shown here is derived from an EMBL/GenBank/DDBJ whole genome shotgun (WGS) entry which is preliminary data.</text>
</comment>
<name>A0A316A0M0_9BACT</name>
<protein>
    <recommendedName>
        <fullName evidence="3">SMI1/KNR4 family protein</fullName>
    </recommendedName>
</protein>
<dbReference type="OrthoDB" id="672028at2"/>
<evidence type="ECO:0000313" key="2">
    <source>
        <dbReference type="Proteomes" id="UP000245880"/>
    </source>
</evidence>
<accession>A0A316A0M0</accession>
<gene>
    <name evidence="1" type="ORF">CLV98_1382</name>
</gene>
<reference evidence="1 2" key="1">
    <citation type="submission" date="2018-03" db="EMBL/GenBank/DDBJ databases">
        <title>Genomic Encyclopedia of Archaeal and Bacterial Type Strains, Phase II (KMG-II): from individual species to whole genera.</title>
        <authorList>
            <person name="Goeker M."/>
        </authorList>
    </citation>
    <scope>NUCLEOTIDE SEQUENCE [LARGE SCALE GENOMIC DNA]</scope>
    <source>
        <strain evidence="1 2">DSM 100346</strain>
    </source>
</reference>
<dbReference type="SUPFAM" id="SSF160631">
    <property type="entry name" value="SMI1/KNR4-like"/>
    <property type="match status" value="1"/>
</dbReference>
<sequence length="204" mass="22940">MIQNILSKKTDIEVASPYSLAKSVMSNMDSLYLEFIKASNGGFFYSKSLHMYSYGAYNLEHDIVNLNRTIKNEFGELAKDSFFFGQDLFGNQFGFQGSRVVLFNIETGDFEDNSNSFSDWLGLLHEDGDFLTGESLLADWENSNALLGLGNRLCPKKPFVVGGEYQIENLSELGIVDNLSYNSELAKQIHNLPDGTPIRFQIRS</sequence>
<keyword evidence="2" id="KW-1185">Reference proteome</keyword>
<dbReference type="EMBL" id="QGDT01000038">
    <property type="protein sequence ID" value="PWJ51225.1"/>
    <property type="molecule type" value="Genomic_DNA"/>
</dbReference>
<evidence type="ECO:0000313" key="1">
    <source>
        <dbReference type="EMBL" id="PWJ51225.1"/>
    </source>
</evidence>
<dbReference type="AlphaFoldDB" id="A0A316A0M0"/>
<dbReference type="RefSeq" id="WP_109678450.1">
    <property type="nucleotide sequence ID" value="NZ_QGDT01000038.1"/>
</dbReference>
<dbReference type="InterPro" id="IPR037883">
    <property type="entry name" value="Knr4/Smi1-like_sf"/>
</dbReference>